<keyword evidence="7" id="KW-1185">Reference proteome</keyword>
<name>A0AAP2RAX2_9EURY</name>
<proteinExistence type="predicted"/>
<evidence type="ECO:0000256" key="1">
    <source>
        <dbReference type="ARBA" id="ARBA00004496"/>
    </source>
</evidence>
<dbReference type="PROSITE" id="PS50293">
    <property type="entry name" value="TPR_REGION"/>
    <property type="match status" value="1"/>
</dbReference>
<evidence type="ECO:0008006" key="8">
    <source>
        <dbReference type="Google" id="ProtNLM"/>
    </source>
</evidence>
<dbReference type="PANTHER" id="PTHR46630">
    <property type="entry name" value="TETRATRICOPEPTIDE REPEAT PROTEIN 29"/>
    <property type="match status" value="1"/>
</dbReference>
<feature type="repeat" description="TPR" evidence="5">
    <location>
        <begin position="438"/>
        <end position="471"/>
    </location>
</feature>
<dbReference type="Proteomes" id="UP001320159">
    <property type="component" value="Unassembled WGS sequence"/>
</dbReference>
<evidence type="ECO:0000256" key="3">
    <source>
        <dbReference type="ARBA" id="ARBA00022737"/>
    </source>
</evidence>
<evidence type="ECO:0000256" key="4">
    <source>
        <dbReference type="ARBA" id="ARBA00022803"/>
    </source>
</evidence>
<comment type="subcellular location">
    <subcellularLocation>
        <location evidence="1">Cytoplasm</location>
    </subcellularLocation>
</comment>
<dbReference type="GO" id="GO:0005737">
    <property type="term" value="C:cytoplasm"/>
    <property type="evidence" value="ECO:0007669"/>
    <property type="project" value="UniProtKB-SubCell"/>
</dbReference>
<dbReference type="Pfam" id="PF00515">
    <property type="entry name" value="TPR_1"/>
    <property type="match status" value="1"/>
</dbReference>
<dbReference type="SMART" id="SM00028">
    <property type="entry name" value="TPR"/>
    <property type="match status" value="6"/>
</dbReference>
<evidence type="ECO:0000256" key="2">
    <source>
        <dbReference type="ARBA" id="ARBA00022490"/>
    </source>
</evidence>
<accession>A0AAP2RAX2</accession>
<dbReference type="Gene3D" id="1.25.40.10">
    <property type="entry name" value="Tetratricopeptide repeat domain"/>
    <property type="match status" value="2"/>
</dbReference>
<keyword evidence="4 5" id="KW-0802">TPR repeat</keyword>
<evidence type="ECO:0000313" key="7">
    <source>
        <dbReference type="Proteomes" id="UP001320159"/>
    </source>
</evidence>
<keyword evidence="3" id="KW-0677">Repeat</keyword>
<evidence type="ECO:0000256" key="5">
    <source>
        <dbReference type="PROSITE-ProRule" id="PRU00339"/>
    </source>
</evidence>
<dbReference type="SUPFAM" id="SSF48452">
    <property type="entry name" value="TPR-like"/>
    <property type="match status" value="2"/>
</dbReference>
<keyword evidence="2" id="KW-0963">Cytoplasm</keyword>
<sequence>MRFMTEWEAVEKIGRCIGLEIDETAIEMIKGRHDREEFMNIVRDTAANVFRDKLTGPEVDTLVETVFDTGFDDLEGDGQRLRRSLSYDVFRRTCSRIKYTGEISFEGFDVLFQEFLERFKAAMNGIMFILGLNKEIVSLENSGIKDYVEELRSLPCRRFGELNFGEICKMRPPTSISLYVESLLKKYENDPIPHEDCIKILDMMDKLSNYPNYFRVMDHSRKMEEIKPVLTSIAWLQKEAADGQEKNDLLTALGILLFNIYPSPMIVKYLSKLEPGLKNQFLCYEYNSIMALNYLLMGKLDIAEKYTTSAFEVAIDEEKRAYTCVLKSCVYINRHEHKKAIENLEKCSAIVRNKRMRSMTRFYLGIVHYECGDLSNALECFKDARVGIEDEIDLMNICNNIGTCSMLLGDLKGALNAFDEVEELSRYMGSNIAKFLKSVAYGNMGIVYLNMKEPDKALEYYRKALKVNKEIRNKKGIANQIGNIGLVYKSKQDHKSSIDYFKSMLNYSFSIDYFEGVLFAYGQIDQAMTLLGKQEEAEAFKKDIVKRYPGITGMLKKRPQHG</sequence>
<dbReference type="InterPro" id="IPR019734">
    <property type="entry name" value="TPR_rpt"/>
</dbReference>
<dbReference type="PROSITE" id="PS50005">
    <property type="entry name" value="TPR"/>
    <property type="match status" value="1"/>
</dbReference>
<comment type="caution">
    <text evidence="6">The sequence shown here is derived from an EMBL/GenBank/DDBJ whole genome shotgun (WGS) entry which is preliminary data.</text>
</comment>
<gene>
    <name evidence="6" type="ORF">CUJ83_02995</name>
</gene>
<evidence type="ECO:0000313" key="6">
    <source>
        <dbReference type="EMBL" id="MCD1293963.1"/>
    </source>
</evidence>
<organism evidence="6 7">
    <name type="scientific">Methanooceanicella nereidis</name>
    <dbReference type="NCBI Taxonomy" id="2052831"/>
    <lineage>
        <taxon>Archaea</taxon>
        <taxon>Methanobacteriati</taxon>
        <taxon>Methanobacteriota</taxon>
        <taxon>Stenosarchaea group</taxon>
        <taxon>Methanomicrobia</taxon>
        <taxon>Methanocellales</taxon>
        <taxon>Methanocellaceae</taxon>
        <taxon>Methanooceanicella</taxon>
    </lineage>
</organism>
<dbReference type="InterPro" id="IPR051476">
    <property type="entry name" value="Bac_ResReg_Asp_Phosphatase"/>
</dbReference>
<dbReference type="RefSeq" id="WP_230740468.1">
    <property type="nucleotide sequence ID" value="NZ_PGCK01000002.1"/>
</dbReference>
<reference evidence="6 7" key="1">
    <citation type="submission" date="2017-11" db="EMBL/GenBank/DDBJ databases">
        <title>Isolation and Characterization of Family Methanocellaceae Species from Potential Methane Hydrate Area Offshore Southwestern Taiwan.</title>
        <authorList>
            <person name="Zhang W.-L."/>
            <person name="Chen W.-C."/>
            <person name="Lai M.-C."/>
            <person name="Chen S.-C."/>
        </authorList>
    </citation>
    <scope>NUCLEOTIDE SEQUENCE [LARGE SCALE GENOMIC DNA]</scope>
    <source>
        <strain evidence="6 7">CWC-04</strain>
    </source>
</reference>
<dbReference type="InterPro" id="IPR011990">
    <property type="entry name" value="TPR-like_helical_dom_sf"/>
</dbReference>
<protein>
    <recommendedName>
        <fullName evidence="8">Tetratricopeptide repeat-containing protein</fullName>
    </recommendedName>
</protein>
<dbReference type="EMBL" id="PGCK01000002">
    <property type="protein sequence ID" value="MCD1293963.1"/>
    <property type="molecule type" value="Genomic_DNA"/>
</dbReference>
<dbReference type="PANTHER" id="PTHR46630:SF1">
    <property type="entry name" value="TETRATRICOPEPTIDE REPEAT PROTEIN 29"/>
    <property type="match status" value="1"/>
</dbReference>
<dbReference type="AlphaFoldDB" id="A0AAP2RAX2"/>